<keyword evidence="3" id="KW-1185">Reference proteome</keyword>
<dbReference type="GO" id="GO:0003677">
    <property type="term" value="F:DNA binding"/>
    <property type="evidence" value="ECO:0007669"/>
    <property type="project" value="InterPro"/>
</dbReference>
<organism evidence="4">
    <name type="scientific">Echinostoma caproni</name>
    <dbReference type="NCBI Taxonomy" id="27848"/>
    <lineage>
        <taxon>Eukaryota</taxon>
        <taxon>Metazoa</taxon>
        <taxon>Spiralia</taxon>
        <taxon>Lophotrochozoa</taxon>
        <taxon>Platyhelminthes</taxon>
        <taxon>Trematoda</taxon>
        <taxon>Digenea</taxon>
        <taxon>Plagiorchiida</taxon>
        <taxon>Echinostomata</taxon>
        <taxon>Echinostomatoidea</taxon>
        <taxon>Echinostomatidae</taxon>
        <taxon>Echinostoma</taxon>
    </lineage>
</organism>
<dbReference type="Pfam" id="PF00538">
    <property type="entry name" value="Linker_histone"/>
    <property type="match status" value="1"/>
</dbReference>
<dbReference type="InterPro" id="IPR036388">
    <property type="entry name" value="WH-like_DNA-bd_sf"/>
</dbReference>
<dbReference type="AlphaFoldDB" id="A0A183B6N9"/>
<dbReference type="GO" id="GO:0006334">
    <property type="term" value="P:nucleosome assembly"/>
    <property type="evidence" value="ECO:0007669"/>
    <property type="project" value="InterPro"/>
</dbReference>
<accession>A0A183B6N9</accession>
<evidence type="ECO:0000313" key="2">
    <source>
        <dbReference type="EMBL" id="VDP92147.1"/>
    </source>
</evidence>
<evidence type="ECO:0000313" key="4">
    <source>
        <dbReference type="WBParaSite" id="ECPE_0001491401-mRNA-1"/>
    </source>
</evidence>
<evidence type="ECO:0000313" key="3">
    <source>
        <dbReference type="Proteomes" id="UP000272942"/>
    </source>
</evidence>
<reference evidence="2 3" key="2">
    <citation type="submission" date="2018-11" db="EMBL/GenBank/DDBJ databases">
        <authorList>
            <consortium name="Pathogen Informatics"/>
        </authorList>
    </citation>
    <scope>NUCLEOTIDE SEQUENCE [LARGE SCALE GENOMIC DNA]</scope>
    <source>
        <strain evidence="2 3">Egypt</strain>
    </source>
</reference>
<dbReference type="InterPro" id="IPR005818">
    <property type="entry name" value="Histone_H1/H5_H15"/>
</dbReference>
<proteinExistence type="predicted"/>
<dbReference type="WBParaSite" id="ECPE_0001491401-mRNA-1">
    <property type="protein sequence ID" value="ECPE_0001491401-mRNA-1"/>
    <property type="gene ID" value="ECPE_0001491401"/>
</dbReference>
<dbReference type="GO" id="GO:0000786">
    <property type="term" value="C:nucleosome"/>
    <property type="evidence" value="ECO:0007669"/>
    <property type="project" value="InterPro"/>
</dbReference>
<feature type="domain" description="H15" evidence="1">
    <location>
        <begin position="4"/>
        <end position="56"/>
    </location>
</feature>
<protein>
    <submittedName>
        <fullName evidence="4">H15 domain-containing protein</fullName>
    </submittedName>
</protein>
<gene>
    <name evidence="2" type="ORF">ECPE_LOCUS14875</name>
</gene>
<dbReference type="OrthoDB" id="10067792at2759"/>
<name>A0A183B6N9_9TREM</name>
<evidence type="ECO:0000259" key="1">
    <source>
        <dbReference type="Pfam" id="PF00538"/>
    </source>
</evidence>
<reference evidence="4" key="1">
    <citation type="submission" date="2016-06" db="UniProtKB">
        <authorList>
            <consortium name="WormBaseParasite"/>
        </authorList>
    </citation>
    <scope>IDENTIFICATION</scope>
</reference>
<sequence length="98" mass="10878">MAYSGHKIKKYIVANYKIHVEKLGPDVRRGVVHAVEKVVLVRVGNKDKAASGCFNLGKKAAEHKPKAVKKPKVPKVKKAATPKKPKVDWIEYTGFSWG</sequence>
<dbReference type="Proteomes" id="UP000272942">
    <property type="component" value="Unassembled WGS sequence"/>
</dbReference>
<dbReference type="EMBL" id="UZAN01058819">
    <property type="protein sequence ID" value="VDP92147.1"/>
    <property type="molecule type" value="Genomic_DNA"/>
</dbReference>
<dbReference type="Gene3D" id="1.10.10.10">
    <property type="entry name" value="Winged helix-like DNA-binding domain superfamily/Winged helix DNA-binding domain"/>
    <property type="match status" value="1"/>
</dbReference>